<dbReference type="KEGG" id="bsc:COCSADRAFT_268533"/>
<protein>
    <submittedName>
        <fullName evidence="1">Uncharacterized protein</fullName>
    </submittedName>
</protein>
<dbReference type="EMBL" id="KB445638">
    <property type="protein sequence ID" value="EMD68077.1"/>
    <property type="molecule type" value="Genomic_DNA"/>
</dbReference>
<keyword evidence="2" id="KW-1185">Reference proteome</keyword>
<dbReference type="Proteomes" id="UP000016934">
    <property type="component" value="Unassembled WGS sequence"/>
</dbReference>
<gene>
    <name evidence="1" type="ORF">COCSADRAFT_268533</name>
</gene>
<sequence>MSRSRGSGLRVNVNGHTIVAVRGRVGDVIVQSACYSMEGYSMRGVSYVELGRCKQKVQPAVGFAMQNSAAMPCGGVCLNIFRHLVFEFMNGMTNLDSENGILRVGVHILLLRVFLLRLQHVMKDVGVAPQPRSTMPTVIELMQEFRCDT</sequence>
<reference evidence="2" key="2">
    <citation type="journal article" date="2013" name="PLoS Genet.">
        <title>Comparative genome structure, secondary metabolite, and effector coding capacity across Cochliobolus pathogens.</title>
        <authorList>
            <person name="Condon B.J."/>
            <person name="Leng Y."/>
            <person name="Wu D."/>
            <person name="Bushley K.E."/>
            <person name="Ohm R.A."/>
            <person name="Otillar R."/>
            <person name="Martin J."/>
            <person name="Schackwitz W."/>
            <person name="Grimwood J."/>
            <person name="MohdZainudin N."/>
            <person name="Xue C."/>
            <person name="Wang R."/>
            <person name="Manning V.A."/>
            <person name="Dhillon B."/>
            <person name="Tu Z.J."/>
            <person name="Steffenson B.J."/>
            <person name="Salamov A."/>
            <person name="Sun H."/>
            <person name="Lowry S."/>
            <person name="LaButti K."/>
            <person name="Han J."/>
            <person name="Copeland A."/>
            <person name="Lindquist E."/>
            <person name="Barry K."/>
            <person name="Schmutz J."/>
            <person name="Baker S.E."/>
            <person name="Ciuffetti L.M."/>
            <person name="Grigoriev I.V."/>
            <person name="Zhong S."/>
            <person name="Turgeon B.G."/>
        </authorList>
    </citation>
    <scope>NUCLEOTIDE SEQUENCE [LARGE SCALE GENOMIC DNA]</scope>
    <source>
        <strain evidence="2">ND90Pr / ATCC 201652</strain>
    </source>
</reference>
<evidence type="ECO:0000313" key="1">
    <source>
        <dbReference type="EMBL" id="EMD68077.1"/>
    </source>
</evidence>
<reference evidence="1 2" key="1">
    <citation type="journal article" date="2012" name="PLoS Pathog.">
        <title>Diverse lifestyles and strategies of plant pathogenesis encoded in the genomes of eighteen Dothideomycetes fungi.</title>
        <authorList>
            <person name="Ohm R.A."/>
            <person name="Feau N."/>
            <person name="Henrissat B."/>
            <person name="Schoch C.L."/>
            <person name="Horwitz B.A."/>
            <person name="Barry K.W."/>
            <person name="Condon B.J."/>
            <person name="Copeland A.C."/>
            <person name="Dhillon B."/>
            <person name="Glaser F."/>
            <person name="Hesse C.N."/>
            <person name="Kosti I."/>
            <person name="LaButti K."/>
            <person name="Lindquist E.A."/>
            <person name="Lucas S."/>
            <person name="Salamov A.A."/>
            <person name="Bradshaw R.E."/>
            <person name="Ciuffetti L."/>
            <person name="Hamelin R.C."/>
            <person name="Kema G.H.J."/>
            <person name="Lawrence C."/>
            <person name="Scott J.A."/>
            <person name="Spatafora J.W."/>
            <person name="Turgeon B.G."/>
            <person name="de Wit P.J.G.M."/>
            <person name="Zhong S."/>
            <person name="Goodwin S.B."/>
            <person name="Grigoriev I.V."/>
        </authorList>
    </citation>
    <scope>NUCLEOTIDE SEQUENCE [LARGE SCALE GENOMIC DNA]</scope>
    <source>
        <strain evidence="2">ND90Pr / ATCC 201652</strain>
    </source>
</reference>
<dbReference type="HOGENOM" id="CLU_1749490_0_0_1"/>
<dbReference type="GeneID" id="19135569"/>
<accession>M2TH83</accession>
<organism evidence="1 2">
    <name type="scientific">Cochliobolus sativus (strain ND90Pr / ATCC 201652)</name>
    <name type="common">Common root rot and spot blotch fungus</name>
    <name type="synonym">Bipolaris sorokiniana</name>
    <dbReference type="NCBI Taxonomy" id="665912"/>
    <lineage>
        <taxon>Eukaryota</taxon>
        <taxon>Fungi</taxon>
        <taxon>Dikarya</taxon>
        <taxon>Ascomycota</taxon>
        <taxon>Pezizomycotina</taxon>
        <taxon>Dothideomycetes</taxon>
        <taxon>Pleosporomycetidae</taxon>
        <taxon>Pleosporales</taxon>
        <taxon>Pleosporineae</taxon>
        <taxon>Pleosporaceae</taxon>
        <taxon>Bipolaris</taxon>
    </lineage>
</organism>
<name>M2TH83_COCSN</name>
<dbReference type="RefSeq" id="XP_007695781.1">
    <property type="nucleotide sequence ID" value="XM_007697591.1"/>
</dbReference>
<proteinExistence type="predicted"/>
<dbReference type="AlphaFoldDB" id="M2TH83"/>
<evidence type="ECO:0000313" key="2">
    <source>
        <dbReference type="Proteomes" id="UP000016934"/>
    </source>
</evidence>